<reference evidence="2 3" key="1">
    <citation type="journal article" date="2018" name="Mol. Biol. Evol.">
        <title>Broad Genomic Sampling Reveals a Smut Pathogenic Ancestry of the Fungal Clade Ustilaginomycotina.</title>
        <authorList>
            <person name="Kijpornyongpan T."/>
            <person name="Mondo S.J."/>
            <person name="Barry K."/>
            <person name="Sandor L."/>
            <person name="Lee J."/>
            <person name="Lipzen A."/>
            <person name="Pangilinan J."/>
            <person name="LaButti K."/>
            <person name="Hainaut M."/>
            <person name="Henrissat B."/>
            <person name="Grigoriev I.V."/>
            <person name="Spatafora J.W."/>
            <person name="Aime M.C."/>
        </authorList>
    </citation>
    <scope>NUCLEOTIDE SEQUENCE [LARGE SCALE GENOMIC DNA]</scope>
    <source>
        <strain evidence="2 3">MCA 4718</strain>
    </source>
</reference>
<gene>
    <name evidence="2" type="ORF">BCV69DRAFT_107916</name>
</gene>
<name>A0A316UCZ8_9BASI</name>
<feature type="compositionally biased region" description="Pro residues" evidence="1">
    <location>
        <begin position="75"/>
        <end position="88"/>
    </location>
</feature>
<sequence>MARRVRLQWTPSMEVARHDEPDYVKSRSMYTNLSILFLFLPLSHLPSGPLPSPSHLRLYLLCLIHQPYPCTSRPAVPPPLPLAPPHLPSPKSAHRSSLVFEEQAQDFVEEQEDPHRR</sequence>
<evidence type="ECO:0000313" key="2">
    <source>
        <dbReference type="EMBL" id="PWN23100.1"/>
    </source>
</evidence>
<keyword evidence="3" id="KW-1185">Reference proteome</keyword>
<evidence type="ECO:0000313" key="3">
    <source>
        <dbReference type="Proteomes" id="UP000245942"/>
    </source>
</evidence>
<dbReference type="RefSeq" id="XP_025350260.1">
    <property type="nucleotide sequence ID" value="XM_025489058.1"/>
</dbReference>
<protein>
    <submittedName>
        <fullName evidence="2">Uncharacterized protein</fullName>
    </submittedName>
</protein>
<proteinExistence type="predicted"/>
<organism evidence="2 3">
    <name type="scientific">Pseudomicrostroma glucosiphilum</name>
    <dbReference type="NCBI Taxonomy" id="1684307"/>
    <lineage>
        <taxon>Eukaryota</taxon>
        <taxon>Fungi</taxon>
        <taxon>Dikarya</taxon>
        <taxon>Basidiomycota</taxon>
        <taxon>Ustilaginomycotina</taxon>
        <taxon>Exobasidiomycetes</taxon>
        <taxon>Microstromatales</taxon>
        <taxon>Microstromatales incertae sedis</taxon>
        <taxon>Pseudomicrostroma</taxon>
    </lineage>
</organism>
<dbReference type="GeneID" id="37010792"/>
<dbReference type="AlphaFoldDB" id="A0A316UCZ8"/>
<evidence type="ECO:0000256" key="1">
    <source>
        <dbReference type="SAM" id="MobiDB-lite"/>
    </source>
</evidence>
<feature type="region of interest" description="Disordered" evidence="1">
    <location>
        <begin position="74"/>
        <end position="117"/>
    </location>
</feature>
<dbReference type="EMBL" id="KZ819322">
    <property type="protein sequence ID" value="PWN23100.1"/>
    <property type="molecule type" value="Genomic_DNA"/>
</dbReference>
<accession>A0A316UCZ8</accession>
<feature type="compositionally biased region" description="Acidic residues" evidence="1">
    <location>
        <begin position="103"/>
        <end position="117"/>
    </location>
</feature>
<dbReference type="Proteomes" id="UP000245942">
    <property type="component" value="Unassembled WGS sequence"/>
</dbReference>